<reference evidence="2" key="3">
    <citation type="submission" date="2015-04" db="UniProtKB">
        <authorList>
            <consortium name="EnsemblPlants"/>
        </authorList>
    </citation>
    <scope>IDENTIFICATION</scope>
    <source>
        <strain evidence="2">cv. Jemalong A17</strain>
    </source>
</reference>
<dbReference type="PaxDb" id="3880-AES90657"/>
<organism evidence="1 3">
    <name type="scientific">Medicago truncatula</name>
    <name type="common">Barrel medic</name>
    <name type="synonym">Medicago tribuloides</name>
    <dbReference type="NCBI Taxonomy" id="3880"/>
    <lineage>
        <taxon>Eukaryota</taxon>
        <taxon>Viridiplantae</taxon>
        <taxon>Streptophyta</taxon>
        <taxon>Embryophyta</taxon>
        <taxon>Tracheophyta</taxon>
        <taxon>Spermatophyta</taxon>
        <taxon>Magnoliopsida</taxon>
        <taxon>eudicotyledons</taxon>
        <taxon>Gunneridae</taxon>
        <taxon>Pentapetalae</taxon>
        <taxon>rosids</taxon>
        <taxon>fabids</taxon>
        <taxon>Fabales</taxon>
        <taxon>Fabaceae</taxon>
        <taxon>Papilionoideae</taxon>
        <taxon>50 kb inversion clade</taxon>
        <taxon>NPAAA clade</taxon>
        <taxon>Hologalegina</taxon>
        <taxon>IRL clade</taxon>
        <taxon>Trifolieae</taxon>
        <taxon>Medicago</taxon>
    </lineage>
</organism>
<reference evidence="1 3" key="2">
    <citation type="journal article" date="2014" name="BMC Genomics">
        <title>An improved genome release (version Mt4.0) for the model legume Medicago truncatula.</title>
        <authorList>
            <person name="Tang H."/>
            <person name="Krishnakumar V."/>
            <person name="Bidwell S."/>
            <person name="Rosen B."/>
            <person name="Chan A."/>
            <person name="Zhou S."/>
            <person name="Gentzbittel L."/>
            <person name="Childs K.L."/>
            <person name="Yandell M."/>
            <person name="Gundlach H."/>
            <person name="Mayer K.F."/>
            <person name="Schwartz D.C."/>
            <person name="Town C.D."/>
        </authorList>
    </citation>
    <scope>GENOME REANNOTATION</scope>
    <source>
        <strain evidence="1">A17</strain>
        <strain evidence="2 3">cv. Jemalong A17</strain>
    </source>
</reference>
<evidence type="ECO:0000313" key="3">
    <source>
        <dbReference type="Proteomes" id="UP000002051"/>
    </source>
</evidence>
<reference evidence="1 3" key="1">
    <citation type="journal article" date="2011" name="Nature">
        <title>The Medicago genome provides insight into the evolution of rhizobial symbioses.</title>
        <authorList>
            <person name="Young N.D."/>
            <person name="Debelle F."/>
            <person name="Oldroyd G.E."/>
            <person name="Geurts R."/>
            <person name="Cannon S.B."/>
            <person name="Udvardi M.K."/>
            <person name="Benedito V.A."/>
            <person name="Mayer K.F."/>
            <person name="Gouzy J."/>
            <person name="Schoof H."/>
            <person name="Van de Peer Y."/>
            <person name="Proost S."/>
            <person name="Cook D.R."/>
            <person name="Meyers B.C."/>
            <person name="Spannagl M."/>
            <person name="Cheung F."/>
            <person name="De Mita S."/>
            <person name="Krishnakumar V."/>
            <person name="Gundlach H."/>
            <person name="Zhou S."/>
            <person name="Mudge J."/>
            <person name="Bharti A.K."/>
            <person name="Murray J.D."/>
            <person name="Naoumkina M.A."/>
            <person name="Rosen B."/>
            <person name="Silverstein K.A."/>
            <person name="Tang H."/>
            <person name="Rombauts S."/>
            <person name="Zhao P.X."/>
            <person name="Zhou P."/>
            <person name="Barbe V."/>
            <person name="Bardou P."/>
            <person name="Bechner M."/>
            <person name="Bellec A."/>
            <person name="Berger A."/>
            <person name="Berges H."/>
            <person name="Bidwell S."/>
            <person name="Bisseling T."/>
            <person name="Choisne N."/>
            <person name="Couloux A."/>
            <person name="Denny R."/>
            <person name="Deshpande S."/>
            <person name="Dai X."/>
            <person name="Doyle J.J."/>
            <person name="Dudez A.M."/>
            <person name="Farmer A.D."/>
            <person name="Fouteau S."/>
            <person name="Franken C."/>
            <person name="Gibelin C."/>
            <person name="Gish J."/>
            <person name="Goldstein S."/>
            <person name="Gonzalez A.J."/>
            <person name="Green P.J."/>
            <person name="Hallab A."/>
            <person name="Hartog M."/>
            <person name="Hua A."/>
            <person name="Humphray S.J."/>
            <person name="Jeong D.H."/>
            <person name="Jing Y."/>
            <person name="Jocker A."/>
            <person name="Kenton S.M."/>
            <person name="Kim D.J."/>
            <person name="Klee K."/>
            <person name="Lai H."/>
            <person name="Lang C."/>
            <person name="Lin S."/>
            <person name="Macmil S.L."/>
            <person name="Magdelenat G."/>
            <person name="Matthews L."/>
            <person name="McCorrison J."/>
            <person name="Monaghan E.L."/>
            <person name="Mun J.H."/>
            <person name="Najar F.Z."/>
            <person name="Nicholson C."/>
            <person name="Noirot C."/>
            <person name="O'Bleness M."/>
            <person name="Paule C.R."/>
            <person name="Poulain J."/>
            <person name="Prion F."/>
            <person name="Qin B."/>
            <person name="Qu C."/>
            <person name="Retzel E.F."/>
            <person name="Riddle C."/>
            <person name="Sallet E."/>
            <person name="Samain S."/>
            <person name="Samson N."/>
            <person name="Sanders I."/>
            <person name="Saurat O."/>
            <person name="Scarpelli C."/>
            <person name="Schiex T."/>
            <person name="Segurens B."/>
            <person name="Severin A.J."/>
            <person name="Sherrier D.J."/>
            <person name="Shi R."/>
            <person name="Sims S."/>
            <person name="Singer S.R."/>
            <person name="Sinharoy S."/>
            <person name="Sterck L."/>
            <person name="Viollet A."/>
            <person name="Wang B.B."/>
            <person name="Wang K."/>
            <person name="Wang M."/>
            <person name="Wang X."/>
            <person name="Warfsmann J."/>
            <person name="Weissenbach J."/>
            <person name="White D.D."/>
            <person name="White J.D."/>
            <person name="Wiley G.B."/>
            <person name="Wincker P."/>
            <person name="Xing Y."/>
            <person name="Yang L."/>
            <person name="Yao Z."/>
            <person name="Ying F."/>
            <person name="Zhai J."/>
            <person name="Zhou L."/>
            <person name="Zuber A."/>
            <person name="Denarie J."/>
            <person name="Dixon R.A."/>
            <person name="May G.D."/>
            <person name="Schwartz D.C."/>
            <person name="Rogers J."/>
            <person name="Quetier F."/>
            <person name="Town C.D."/>
            <person name="Roe B.A."/>
        </authorList>
    </citation>
    <scope>NUCLEOTIDE SEQUENCE [LARGE SCALE GENOMIC DNA]</scope>
    <source>
        <strain evidence="1">A17</strain>
        <strain evidence="2 3">cv. Jemalong A17</strain>
    </source>
</reference>
<proteinExistence type="predicted"/>
<dbReference type="Proteomes" id="UP000002051">
    <property type="component" value="Chromosome 2"/>
</dbReference>
<accession>A0A072VN47</accession>
<dbReference type="EMBL" id="CM001218">
    <property type="protein sequence ID" value="KEH39565.1"/>
    <property type="molecule type" value="Genomic_DNA"/>
</dbReference>
<dbReference type="EnsemblPlants" id="KEH39565">
    <property type="protein sequence ID" value="KEH39565"/>
    <property type="gene ID" value="MTR_2g102233"/>
</dbReference>
<dbReference type="AlphaFoldDB" id="A0A072VN47"/>
<sequence length="65" mass="7193">MAHISCHRDHFLLFPSTKIELLQLLKALLVASKVKTCNSNMFGSASQNQFSSLKAILDEATIPSF</sequence>
<evidence type="ECO:0000313" key="2">
    <source>
        <dbReference type="EnsemblPlants" id="KEH39565"/>
    </source>
</evidence>
<protein>
    <submittedName>
        <fullName evidence="1 2">Uncharacterized protein</fullName>
    </submittedName>
</protein>
<gene>
    <name evidence="1" type="ordered locus">MTR_2g102233</name>
</gene>
<keyword evidence="3" id="KW-1185">Reference proteome</keyword>
<name>A0A072VN47_MEDTR</name>
<evidence type="ECO:0000313" key="1">
    <source>
        <dbReference type="EMBL" id="KEH39565.1"/>
    </source>
</evidence>
<dbReference type="HOGENOM" id="CLU_2853046_0_0_1"/>